<dbReference type="Pfam" id="PF13413">
    <property type="entry name" value="HTH_25"/>
    <property type="match status" value="1"/>
</dbReference>
<reference evidence="3" key="1">
    <citation type="submission" date="2022-11" db="EMBL/GenBank/DDBJ databases">
        <title>Nonomuraea corallina sp. nov., a new species of the genus Nonomuraea isolated from sea side sediment in Thai sea.</title>
        <authorList>
            <person name="Ngamcharungchit C."/>
            <person name="Matsumoto A."/>
            <person name="Suriyachadkun C."/>
            <person name="Panbangred W."/>
            <person name="Inahashi Y."/>
            <person name="Intra B."/>
        </authorList>
    </citation>
    <scope>NUCLEOTIDE SEQUENCE</scope>
    <source>
        <strain evidence="3">MCN248</strain>
    </source>
</reference>
<dbReference type="RefSeq" id="WP_270159004.1">
    <property type="nucleotide sequence ID" value="NZ_JAPNNL010000202.1"/>
</dbReference>
<dbReference type="SUPFAM" id="SSF47413">
    <property type="entry name" value="lambda repressor-like DNA-binding domains"/>
    <property type="match status" value="1"/>
</dbReference>
<accession>A0ABT4SMH2</accession>
<dbReference type="PANTHER" id="PTHR34475:SF1">
    <property type="entry name" value="CYTOSKELETON PROTEIN RODZ"/>
    <property type="match status" value="1"/>
</dbReference>
<feature type="domain" description="Cytoskeleton protein RodZ-like C-terminal" evidence="2">
    <location>
        <begin position="171"/>
        <end position="239"/>
    </location>
</feature>
<feature type="transmembrane region" description="Helical" evidence="1">
    <location>
        <begin position="105"/>
        <end position="128"/>
    </location>
</feature>
<dbReference type="Pfam" id="PF13464">
    <property type="entry name" value="RodZ_C"/>
    <property type="match status" value="1"/>
</dbReference>
<dbReference type="Proteomes" id="UP001144036">
    <property type="component" value="Unassembled WGS sequence"/>
</dbReference>
<gene>
    <name evidence="3" type="ORF">OUY22_32125</name>
</gene>
<dbReference type="PANTHER" id="PTHR34475">
    <property type="match status" value="1"/>
</dbReference>
<comment type="caution">
    <text evidence="3">The sequence shown here is derived from an EMBL/GenBank/DDBJ whole genome shotgun (WGS) entry which is preliminary data.</text>
</comment>
<keyword evidence="1" id="KW-0812">Transmembrane</keyword>
<dbReference type="InterPro" id="IPR010982">
    <property type="entry name" value="Lambda_DNA-bd_dom_sf"/>
</dbReference>
<name>A0ABT4SMH2_9ACTN</name>
<dbReference type="Gene3D" id="1.10.260.40">
    <property type="entry name" value="lambda repressor-like DNA-binding domains"/>
    <property type="match status" value="1"/>
</dbReference>
<organism evidence="3 4">
    <name type="scientific">Nonomuraea corallina</name>
    <dbReference type="NCBI Taxonomy" id="2989783"/>
    <lineage>
        <taxon>Bacteria</taxon>
        <taxon>Bacillati</taxon>
        <taxon>Actinomycetota</taxon>
        <taxon>Actinomycetes</taxon>
        <taxon>Streptosporangiales</taxon>
        <taxon>Streptosporangiaceae</taxon>
        <taxon>Nonomuraea</taxon>
    </lineage>
</organism>
<evidence type="ECO:0000259" key="2">
    <source>
        <dbReference type="Pfam" id="PF13464"/>
    </source>
</evidence>
<evidence type="ECO:0000313" key="3">
    <source>
        <dbReference type="EMBL" id="MDA0638081.1"/>
    </source>
</evidence>
<sequence>MQEQSIGATLAAARQSSGLTVEQLSQITRIREAIIKAVERDEFVESGGDFYIRGHVKTIARAVGLDPEAVVHRYDQEHGGAPKPVRAAAVFQTDRMLRLAERRGPGWTTALAVALAVVVVFGVVKVLGGASDQVRTARGERTAASVPPNSPFTDAPPAVAMARKNQVVVTVEAKRRAHVTVRDAKGRELFDGSLKAGRIATWRAQSRIDFEVADAGTVLVQVNGKKLRAVGEPGQRVRRSFVPRKPQAR</sequence>
<evidence type="ECO:0000256" key="1">
    <source>
        <dbReference type="SAM" id="Phobius"/>
    </source>
</evidence>
<keyword evidence="4" id="KW-1185">Reference proteome</keyword>
<dbReference type="InterPro" id="IPR050400">
    <property type="entry name" value="Bact_Cytoskel_RodZ"/>
</dbReference>
<dbReference type="InterPro" id="IPR025194">
    <property type="entry name" value="RodZ-like_C"/>
</dbReference>
<keyword evidence="1" id="KW-0472">Membrane</keyword>
<keyword evidence="1" id="KW-1133">Transmembrane helix</keyword>
<evidence type="ECO:0000313" key="4">
    <source>
        <dbReference type="Proteomes" id="UP001144036"/>
    </source>
</evidence>
<proteinExistence type="predicted"/>
<protein>
    <submittedName>
        <fullName evidence="3">DUF4115 domain-containing protein</fullName>
    </submittedName>
</protein>
<dbReference type="EMBL" id="JAPNNL010000202">
    <property type="protein sequence ID" value="MDA0638081.1"/>
    <property type="molecule type" value="Genomic_DNA"/>
</dbReference>